<name>A0A4R5U4G5_9GAMM</name>
<reference evidence="3 4" key="1">
    <citation type="submission" date="2019-03" db="EMBL/GenBank/DDBJ databases">
        <title>Luteimonas zhaokaii sp.nov., isolated from the rectal contents of Plateau pika in Yushu, Qinghai Province, China.</title>
        <authorList>
            <person name="Zhang G."/>
        </authorList>
    </citation>
    <scope>NUCLEOTIDE SEQUENCE [LARGE SCALE GENOMIC DNA]</scope>
    <source>
        <strain evidence="3 4">B9</strain>
    </source>
</reference>
<accession>A0A4R5U4G5</accession>
<dbReference type="Proteomes" id="UP000294796">
    <property type="component" value="Unassembled WGS sequence"/>
</dbReference>
<dbReference type="Pfam" id="PF11218">
    <property type="entry name" value="DUF3011"/>
    <property type="match status" value="1"/>
</dbReference>
<comment type="caution">
    <text evidence="3">The sequence shown here is derived from an EMBL/GenBank/DDBJ whole genome shotgun (WGS) entry which is preliminary data.</text>
</comment>
<feature type="signal peptide" evidence="2">
    <location>
        <begin position="1"/>
        <end position="23"/>
    </location>
</feature>
<keyword evidence="4" id="KW-1185">Reference proteome</keyword>
<proteinExistence type="predicted"/>
<evidence type="ECO:0000256" key="2">
    <source>
        <dbReference type="SAM" id="SignalP"/>
    </source>
</evidence>
<feature type="compositionally biased region" description="Polar residues" evidence="1">
    <location>
        <begin position="189"/>
        <end position="198"/>
    </location>
</feature>
<gene>
    <name evidence="3" type="ORF">E2F46_01925</name>
</gene>
<evidence type="ECO:0000313" key="3">
    <source>
        <dbReference type="EMBL" id="TDK28650.1"/>
    </source>
</evidence>
<feature type="region of interest" description="Disordered" evidence="1">
    <location>
        <begin position="160"/>
        <end position="198"/>
    </location>
</feature>
<dbReference type="EMBL" id="SMTF01000001">
    <property type="protein sequence ID" value="TDK28650.1"/>
    <property type="molecule type" value="Genomic_DNA"/>
</dbReference>
<protein>
    <submittedName>
        <fullName evidence="3">DUF3011 domain-containing protein</fullName>
    </submittedName>
</protein>
<keyword evidence="2" id="KW-0732">Signal</keyword>
<feature type="chain" id="PRO_5020991801" evidence="2">
    <location>
        <begin position="24"/>
        <end position="198"/>
    </location>
</feature>
<sequence length="198" mass="20718">MYRNLSILAVLAGGGLLAGNATAADTTVECVSHNYAYNECYAPLSAPQLVYQSSHSACIVNRTWGFNPATRRIWVSEGCSGVFADPGGYHHGQAGSHDEGARHYDERGHDAGAAVAGLILGALIEGAASDKKHTTSNNYTHTGRTGSGYTGCHGTGCLVDNPDARSYDAPPEPGQGRFSDDSPPEPGQTEFSSNSDNN</sequence>
<evidence type="ECO:0000313" key="4">
    <source>
        <dbReference type="Proteomes" id="UP000294796"/>
    </source>
</evidence>
<dbReference type="AlphaFoldDB" id="A0A4R5U4G5"/>
<dbReference type="RefSeq" id="WP_133320471.1">
    <property type="nucleotide sequence ID" value="NZ_SMTF01000001.1"/>
</dbReference>
<dbReference type="OrthoDB" id="5984161at2"/>
<organism evidence="3 4">
    <name type="scientific">Luteimonas aestuarii</name>
    <dbReference type="NCBI Taxonomy" id="453837"/>
    <lineage>
        <taxon>Bacteria</taxon>
        <taxon>Pseudomonadati</taxon>
        <taxon>Pseudomonadota</taxon>
        <taxon>Gammaproteobacteria</taxon>
        <taxon>Lysobacterales</taxon>
        <taxon>Lysobacteraceae</taxon>
        <taxon>Luteimonas</taxon>
    </lineage>
</organism>
<evidence type="ECO:0000256" key="1">
    <source>
        <dbReference type="SAM" id="MobiDB-lite"/>
    </source>
</evidence>
<dbReference type="InterPro" id="IPR021381">
    <property type="entry name" value="DUF3011"/>
</dbReference>